<feature type="domain" description="D-isomer specific 2-hydroxyacid dehydrogenase NAD-binding" evidence="3">
    <location>
        <begin position="141"/>
        <end position="305"/>
    </location>
</feature>
<dbReference type="GO" id="GO:0030267">
    <property type="term" value="F:glyoxylate reductase (NADPH) activity"/>
    <property type="evidence" value="ECO:0007669"/>
    <property type="project" value="TreeGrafter"/>
</dbReference>
<dbReference type="GO" id="GO:0005829">
    <property type="term" value="C:cytosol"/>
    <property type="evidence" value="ECO:0007669"/>
    <property type="project" value="TreeGrafter"/>
</dbReference>
<dbReference type="InterPro" id="IPR050223">
    <property type="entry name" value="D-isomer_2-hydroxyacid_DH"/>
</dbReference>
<gene>
    <name evidence="4" type="ORF">EMPG_17253</name>
</gene>
<dbReference type="EMBL" id="LDEV01002861">
    <property type="protein sequence ID" value="KLJ07272.1"/>
    <property type="molecule type" value="Genomic_DNA"/>
</dbReference>
<evidence type="ECO:0000313" key="5">
    <source>
        <dbReference type="Proteomes" id="UP000053573"/>
    </source>
</evidence>
<dbReference type="SUPFAM" id="SSF51735">
    <property type="entry name" value="NAD(P)-binding Rossmann-fold domains"/>
    <property type="match status" value="1"/>
</dbReference>
<organism evidence="4 5">
    <name type="scientific">Blastomyces silverae</name>
    <dbReference type="NCBI Taxonomy" id="2060906"/>
    <lineage>
        <taxon>Eukaryota</taxon>
        <taxon>Fungi</taxon>
        <taxon>Dikarya</taxon>
        <taxon>Ascomycota</taxon>
        <taxon>Pezizomycotina</taxon>
        <taxon>Eurotiomycetes</taxon>
        <taxon>Eurotiomycetidae</taxon>
        <taxon>Onygenales</taxon>
        <taxon>Ajellomycetaceae</taxon>
        <taxon>Blastomyces</taxon>
    </lineage>
</organism>
<dbReference type="Gene3D" id="3.40.50.720">
    <property type="entry name" value="NAD(P)-binding Rossmann-like Domain"/>
    <property type="match status" value="2"/>
</dbReference>
<dbReference type="Proteomes" id="UP000053573">
    <property type="component" value="Unassembled WGS sequence"/>
</dbReference>
<dbReference type="GO" id="GO:0051287">
    <property type="term" value="F:NAD binding"/>
    <property type="evidence" value="ECO:0007669"/>
    <property type="project" value="InterPro"/>
</dbReference>
<sequence>MATVVRTTTTTAMTTNPKPSILYAGHPIRYATSQWEKFQQNFTIIPYTSRSKAEFIHALQPGGPYSTINGILRPAISEPHIDLPLLDKELVSHLPTSCKIIASVNHGYDGIDTEELGRRGIWYCNGAGAANDSTADIALFLILAAFRYTTFSESRLREMRAARYFSVEGDVVPYANTPRNRILGVVGMGGIGVEISVRARAVGMQIHYFSRTRKGPDVEGLLGGAVYHPTLKGMLAVADCVVLACPHTPETHHILNRETFAAMKKGVRIVNIGRGKCIDEDALADAIEDGTVAGAGLDVYHDEWVYHFWLYFSPLFSFVAAAAAAGAGAASMTSMRGARFTDQIIQARGQPQIVG</sequence>
<dbReference type="InterPro" id="IPR006140">
    <property type="entry name" value="D-isomer_DH_NAD-bd"/>
</dbReference>
<evidence type="ECO:0000313" key="4">
    <source>
        <dbReference type="EMBL" id="KLJ07272.1"/>
    </source>
</evidence>
<keyword evidence="1" id="KW-0560">Oxidoreductase</keyword>
<dbReference type="OrthoDB" id="9991913at2759"/>
<keyword evidence="2" id="KW-1133">Transmembrane helix</keyword>
<dbReference type="AlphaFoldDB" id="A0A0H1B8D5"/>
<dbReference type="Pfam" id="PF02826">
    <property type="entry name" value="2-Hacid_dh_C"/>
    <property type="match status" value="1"/>
</dbReference>
<proteinExistence type="predicted"/>
<feature type="transmembrane region" description="Helical" evidence="2">
    <location>
        <begin position="308"/>
        <end position="330"/>
    </location>
</feature>
<evidence type="ECO:0000256" key="1">
    <source>
        <dbReference type="ARBA" id="ARBA00023002"/>
    </source>
</evidence>
<dbReference type="PROSITE" id="PS00065">
    <property type="entry name" value="D_2_HYDROXYACID_DH_1"/>
    <property type="match status" value="1"/>
</dbReference>
<keyword evidence="2" id="KW-0472">Membrane</keyword>
<dbReference type="PANTHER" id="PTHR10996:SF281">
    <property type="entry name" value="D-ISOMER SPECIFIC 2-HYDROXYACID DEHYDROGENASE NAD-BINDING DOMAIN-CONTAINING PROTEIN-RELATED"/>
    <property type="match status" value="1"/>
</dbReference>
<keyword evidence="2" id="KW-0812">Transmembrane</keyword>
<keyword evidence="5" id="KW-1185">Reference proteome</keyword>
<accession>A0A0H1B8D5</accession>
<dbReference type="GO" id="GO:0016618">
    <property type="term" value="F:hydroxypyruvate reductase [NAD(P)H] activity"/>
    <property type="evidence" value="ECO:0007669"/>
    <property type="project" value="TreeGrafter"/>
</dbReference>
<dbReference type="STRING" id="2060906.A0A0H1B8D5"/>
<dbReference type="SUPFAM" id="SSF52283">
    <property type="entry name" value="Formate/glycerate dehydrogenase catalytic domain-like"/>
    <property type="match status" value="1"/>
</dbReference>
<evidence type="ECO:0000256" key="2">
    <source>
        <dbReference type="SAM" id="Phobius"/>
    </source>
</evidence>
<dbReference type="InterPro" id="IPR036291">
    <property type="entry name" value="NAD(P)-bd_dom_sf"/>
</dbReference>
<comment type="caution">
    <text evidence="4">The sequence shown here is derived from an EMBL/GenBank/DDBJ whole genome shotgun (WGS) entry which is preliminary data.</text>
</comment>
<dbReference type="InterPro" id="IPR029752">
    <property type="entry name" value="D-isomer_DH_CS1"/>
</dbReference>
<name>A0A0H1B8D5_9EURO</name>
<dbReference type="CDD" id="cd12168">
    <property type="entry name" value="Mand_dh_like"/>
    <property type="match status" value="1"/>
</dbReference>
<protein>
    <recommendedName>
        <fullName evidence="3">D-isomer specific 2-hydroxyacid dehydrogenase NAD-binding domain-containing protein</fullName>
    </recommendedName>
</protein>
<evidence type="ECO:0000259" key="3">
    <source>
        <dbReference type="Pfam" id="PF02826"/>
    </source>
</evidence>
<reference evidence="5" key="1">
    <citation type="journal article" date="2015" name="PLoS Genet.">
        <title>The dynamic genome and transcriptome of the human fungal pathogen Blastomyces and close relative Emmonsia.</title>
        <authorList>
            <person name="Munoz J.F."/>
            <person name="Gauthier G.M."/>
            <person name="Desjardins C.A."/>
            <person name="Gallo J.E."/>
            <person name="Holder J."/>
            <person name="Sullivan T.D."/>
            <person name="Marty A.J."/>
            <person name="Carmen J.C."/>
            <person name="Chen Z."/>
            <person name="Ding L."/>
            <person name="Gujja S."/>
            <person name="Magrini V."/>
            <person name="Misas E."/>
            <person name="Mitreva M."/>
            <person name="Priest M."/>
            <person name="Saif S."/>
            <person name="Whiston E.A."/>
            <person name="Young S."/>
            <person name="Zeng Q."/>
            <person name="Goldman W.E."/>
            <person name="Mardis E.R."/>
            <person name="Taylor J.W."/>
            <person name="McEwen J.G."/>
            <person name="Clay O.K."/>
            <person name="Klein B.S."/>
            <person name="Cuomo C.A."/>
        </authorList>
    </citation>
    <scope>NUCLEOTIDE SEQUENCE [LARGE SCALE GENOMIC DNA]</scope>
    <source>
        <strain evidence="5">UAMH 139</strain>
    </source>
</reference>
<dbReference type="PANTHER" id="PTHR10996">
    <property type="entry name" value="2-HYDROXYACID DEHYDROGENASE-RELATED"/>
    <property type="match status" value="1"/>
</dbReference>